<dbReference type="EMBL" id="BNEK01000005">
    <property type="protein sequence ID" value="GHJ33551.1"/>
    <property type="molecule type" value="Genomic_DNA"/>
</dbReference>
<feature type="region of interest" description="Disordered" evidence="1">
    <location>
        <begin position="1"/>
        <end position="52"/>
    </location>
</feature>
<evidence type="ECO:0000313" key="3">
    <source>
        <dbReference type="Proteomes" id="UP001054854"/>
    </source>
</evidence>
<sequence>MAGRGRVVREAGPEQGGRGGGRQGDDGREGRGPVVPVVEQQGGGVAAGGPGIRPIEYPAVSRATAAVAMGLPVASATVPVIERIVRAGPAGPGQIPVATITISTSTRRAM</sequence>
<gene>
    <name evidence="2" type="ORF">TPA0910_79840</name>
</gene>
<proteinExistence type="predicted"/>
<reference evidence="2" key="1">
    <citation type="submission" date="2024-05" db="EMBL/GenBank/DDBJ databases">
        <title>Whole genome shotgun sequence of Streptomyces hygroscopicus NBRC 113678.</title>
        <authorList>
            <person name="Komaki H."/>
            <person name="Tamura T."/>
        </authorList>
    </citation>
    <scope>NUCLEOTIDE SEQUENCE</scope>
    <source>
        <strain evidence="2">N11-34</strain>
    </source>
</reference>
<organism evidence="2 3">
    <name type="scientific">Streptomyces hygroscopicus</name>
    <dbReference type="NCBI Taxonomy" id="1912"/>
    <lineage>
        <taxon>Bacteria</taxon>
        <taxon>Bacillati</taxon>
        <taxon>Actinomycetota</taxon>
        <taxon>Actinomycetes</taxon>
        <taxon>Kitasatosporales</taxon>
        <taxon>Streptomycetaceae</taxon>
        <taxon>Streptomyces</taxon>
        <taxon>Streptomyces violaceusniger group</taxon>
    </lineage>
</organism>
<feature type="compositionally biased region" description="Gly residues" evidence="1">
    <location>
        <begin position="41"/>
        <end position="51"/>
    </location>
</feature>
<dbReference type="Proteomes" id="UP001054854">
    <property type="component" value="Unassembled WGS sequence"/>
</dbReference>
<evidence type="ECO:0000313" key="2">
    <source>
        <dbReference type="EMBL" id="GHJ33551.1"/>
    </source>
</evidence>
<protein>
    <submittedName>
        <fullName evidence="2">Uncharacterized protein</fullName>
    </submittedName>
</protein>
<name>A0ABQ3UD61_STRHY</name>
<comment type="caution">
    <text evidence="2">The sequence shown here is derived from an EMBL/GenBank/DDBJ whole genome shotgun (WGS) entry which is preliminary data.</text>
</comment>
<evidence type="ECO:0000256" key="1">
    <source>
        <dbReference type="SAM" id="MobiDB-lite"/>
    </source>
</evidence>
<accession>A0ABQ3UD61</accession>
<keyword evidence="3" id="KW-1185">Reference proteome</keyword>